<keyword evidence="11" id="KW-1185">Reference proteome</keyword>
<dbReference type="InterPro" id="IPR002306">
    <property type="entry name" value="Trp-tRNA-ligase"/>
</dbReference>
<evidence type="ECO:0000313" key="11">
    <source>
        <dbReference type="Proteomes" id="UP000663651"/>
    </source>
</evidence>
<dbReference type="Proteomes" id="UP000663651">
    <property type="component" value="Chromosome"/>
</dbReference>
<evidence type="ECO:0000256" key="9">
    <source>
        <dbReference type="RuleBase" id="RU363036"/>
    </source>
</evidence>
<dbReference type="SUPFAM" id="SSF52374">
    <property type="entry name" value="Nucleotidylyl transferase"/>
    <property type="match status" value="1"/>
</dbReference>
<dbReference type="Gene3D" id="3.40.50.620">
    <property type="entry name" value="HUPs"/>
    <property type="match status" value="1"/>
</dbReference>
<dbReference type="GO" id="GO:0004830">
    <property type="term" value="F:tryptophan-tRNA ligase activity"/>
    <property type="evidence" value="ECO:0007669"/>
    <property type="project" value="UniProtKB-EC"/>
</dbReference>
<dbReference type="PRINTS" id="PR01039">
    <property type="entry name" value="TRNASYNTHTRP"/>
</dbReference>
<dbReference type="RefSeq" id="WP_207162881.1">
    <property type="nucleotide sequence ID" value="NZ_CP071382.1"/>
</dbReference>
<accession>A0ABX7Q209</accession>
<dbReference type="PANTHER" id="PTHR43766">
    <property type="entry name" value="TRYPTOPHAN--TRNA LIGASE, MITOCHONDRIAL"/>
    <property type="match status" value="1"/>
</dbReference>
<dbReference type="InterPro" id="IPR050203">
    <property type="entry name" value="Trp-tRNA_synthetase"/>
</dbReference>
<dbReference type="InterPro" id="IPR014729">
    <property type="entry name" value="Rossmann-like_a/b/a_fold"/>
</dbReference>
<keyword evidence="7 9" id="KW-0030">Aminoacyl-tRNA synthetase</keyword>
<gene>
    <name evidence="10" type="primary">trpS</name>
    <name evidence="10" type="ORF">JZM60_13085</name>
</gene>
<evidence type="ECO:0000256" key="2">
    <source>
        <dbReference type="ARBA" id="ARBA00013161"/>
    </source>
</evidence>
<sequence length="328" mass="36836">MSNKRIVSGMRPTGKLHLGHFLGVLANWRELQDEYECFFFAADWHSLTTEYDNTDAIRQNTDEMILDWLAFGVDPAKCVIFRQSRVPQHAELNLILSMITPVSWLERNPTYKEMKDNLSTKDLSTFGFLGYPVLMASDIIVYKAGKVPVGHDQLPHMEITREIARRFNYLYGTEVFPEPEALLTETPKVLGLDGRKMSKSYGNAIFLSESAEETRKKVMSMVTDTQRVRRSDPGEPDRCVAYSLNNLYLPEDKKADICAGCRGATIGCVECKKIQAEYLVETLAPYRARRDELGAKPGLVAEIVAAGEARAAAEAAKTMAEVRDALKL</sequence>
<dbReference type="InterPro" id="IPR002305">
    <property type="entry name" value="aa-tRNA-synth_Ic"/>
</dbReference>
<proteinExistence type="inferred from homology"/>
<dbReference type="EC" id="6.1.1.2" evidence="2 8"/>
<dbReference type="Pfam" id="PF00579">
    <property type="entry name" value="tRNA-synt_1b"/>
    <property type="match status" value="1"/>
</dbReference>
<name>A0ABX7Q209_9BACT</name>
<evidence type="ECO:0000256" key="6">
    <source>
        <dbReference type="ARBA" id="ARBA00022917"/>
    </source>
</evidence>
<keyword evidence="6 9" id="KW-0648">Protein biosynthesis</keyword>
<dbReference type="EMBL" id="CP071382">
    <property type="protein sequence ID" value="QSV45075.1"/>
    <property type="molecule type" value="Genomic_DNA"/>
</dbReference>
<dbReference type="PROSITE" id="PS00178">
    <property type="entry name" value="AA_TRNA_LIGASE_I"/>
    <property type="match status" value="1"/>
</dbReference>
<evidence type="ECO:0000256" key="8">
    <source>
        <dbReference type="NCBIfam" id="TIGR00233"/>
    </source>
</evidence>
<dbReference type="PANTHER" id="PTHR43766:SF1">
    <property type="entry name" value="TRYPTOPHAN--TRNA LIGASE, MITOCHONDRIAL"/>
    <property type="match status" value="1"/>
</dbReference>
<dbReference type="Gene3D" id="1.10.240.10">
    <property type="entry name" value="Tyrosyl-Transfer RNA Synthetase"/>
    <property type="match status" value="1"/>
</dbReference>
<evidence type="ECO:0000256" key="3">
    <source>
        <dbReference type="ARBA" id="ARBA00022598"/>
    </source>
</evidence>
<keyword evidence="5 9" id="KW-0067">ATP-binding</keyword>
<evidence type="ECO:0000256" key="4">
    <source>
        <dbReference type="ARBA" id="ARBA00022741"/>
    </source>
</evidence>
<evidence type="ECO:0000256" key="1">
    <source>
        <dbReference type="ARBA" id="ARBA00005594"/>
    </source>
</evidence>
<comment type="similarity">
    <text evidence="1 9">Belongs to the class-I aminoacyl-tRNA synthetase family.</text>
</comment>
<keyword evidence="3 9" id="KW-0436">Ligase</keyword>
<dbReference type="CDD" id="cd00806">
    <property type="entry name" value="TrpRS_core"/>
    <property type="match status" value="1"/>
</dbReference>
<dbReference type="InterPro" id="IPR001412">
    <property type="entry name" value="aa-tRNA-synth_I_CS"/>
</dbReference>
<evidence type="ECO:0000256" key="5">
    <source>
        <dbReference type="ARBA" id="ARBA00022840"/>
    </source>
</evidence>
<evidence type="ECO:0000256" key="7">
    <source>
        <dbReference type="ARBA" id="ARBA00023146"/>
    </source>
</evidence>
<keyword evidence="4 9" id="KW-0547">Nucleotide-binding</keyword>
<organism evidence="10 11">
    <name type="scientific">Geobacter benzoatilyticus</name>
    <dbReference type="NCBI Taxonomy" id="2815309"/>
    <lineage>
        <taxon>Bacteria</taxon>
        <taxon>Pseudomonadati</taxon>
        <taxon>Thermodesulfobacteriota</taxon>
        <taxon>Desulfuromonadia</taxon>
        <taxon>Geobacterales</taxon>
        <taxon>Geobacteraceae</taxon>
        <taxon>Geobacter</taxon>
    </lineage>
</organism>
<reference evidence="10 11" key="1">
    <citation type="submission" date="2021-03" db="EMBL/GenBank/DDBJ databases">
        <title>Geobacter metallireducens gen. nov. sp. nov., a microorganism capable of coupling the complete oxidation of organic compounds to the reduction of iron and other metals.</title>
        <authorList>
            <person name="Li Y."/>
        </authorList>
    </citation>
    <scope>NUCLEOTIDE SEQUENCE [LARGE SCALE GENOMIC DNA]</scope>
    <source>
        <strain evidence="10 11">Jerry-YX</strain>
    </source>
</reference>
<dbReference type="NCBIfam" id="TIGR00233">
    <property type="entry name" value="trpS"/>
    <property type="match status" value="1"/>
</dbReference>
<evidence type="ECO:0000313" key="10">
    <source>
        <dbReference type="EMBL" id="QSV45075.1"/>
    </source>
</evidence>
<protein>
    <recommendedName>
        <fullName evidence="2 8">Tryptophan--tRNA ligase</fullName>
        <ecNumber evidence="2 8">6.1.1.2</ecNumber>
    </recommendedName>
</protein>